<accession>A0A6B0U585</accession>
<sequence length="80" mass="8285">MSSKTAFVNVFARSTKVVVFIALEAPVALAVVPARHVDAVGVFVTLVKVLRAFIYVNFTAASLVTATAIANVGGSAFSTI</sequence>
<feature type="transmembrane region" description="Helical" evidence="1">
    <location>
        <begin position="54"/>
        <end position="77"/>
    </location>
</feature>
<dbReference type="AlphaFoldDB" id="A0A6B0U585"/>
<reference evidence="2" key="1">
    <citation type="submission" date="2019-12" db="EMBL/GenBank/DDBJ databases">
        <title>An insight into the sialome of adult female Ixodes ricinus ticks feeding for 6 days.</title>
        <authorList>
            <person name="Perner J."/>
            <person name="Ribeiro J.M.C."/>
        </authorList>
    </citation>
    <scope>NUCLEOTIDE SEQUENCE</scope>
    <source>
        <strain evidence="2">Semi-engorged</strain>
        <tissue evidence="2">Salivary glands</tissue>
    </source>
</reference>
<evidence type="ECO:0000313" key="2">
    <source>
        <dbReference type="EMBL" id="MXU84327.1"/>
    </source>
</evidence>
<name>A0A6B0U585_IXORI</name>
<proteinExistence type="predicted"/>
<organism evidence="2">
    <name type="scientific">Ixodes ricinus</name>
    <name type="common">Common tick</name>
    <name type="synonym">Acarus ricinus</name>
    <dbReference type="NCBI Taxonomy" id="34613"/>
    <lineage>
        <taxon>Eukaryota</taxon>
        <taxon>Metazoa</taxon>
        <taxon>Ecdysozoa</taxon>
        <taxon>Arthropoda</taxon>
        <taxon>Chelicerata</taxon>
        <taxon>Arachnida</taxon>
        <taxon>Acari</taxon>
        <taxon>Parasitiformes</taxon>
        <taxon>Ixodida</taxon>
        <taxon>Ixodoidea</taxon>
        <taxon>Ixodidae</taxon>
        <taxon>Ixodinae</taxon>
        <taxon>Ixodes</taxon>
    </lineage>
</organism>
<protein>
    <submittedName>
        <fullName evidence="2">Putative secreted protein</fullName>
    </submittedName>
</protein>
<keyword evidence="1" id="KW-1133">Transmembrane helix</keyword>
<keyword evidence="1" id="KW-0472">Membrane</keyword>
<dbReference type="EMBL" id="GIFC01002244">
    <property type="protein sequence ID" value="MXU84327.1"/>
    <property type="molecule type" value="Transcribed_RNA"/>
</dbReference>
<keyword evidence="1" id="KW-0812">Transmembrane</keyword>
<evidence type="ECO:0000256" key="1">
    <source>
        <dbReference type="SAM" id="Phobius"/>
    </source>
</evidence>